<accession>A0AAJ6ZQX6</accession>
<dbReference type="Proteomes" id="UP000694872">
    <property type="component" value="Unplaced"/>
</dbReference>
<reference evidence="3" key="1">
    <citation type="submission" date="2025-08" db="UniProtKB">
        <authorList>
            <consortium name="RefSeq"/>
        </authorList>
    </citation>
    <scope>IDENTIFICATION</scope>
</reference>
<feature type="compositionally biased region" description="Basic and acidic residues" evidence="1">
    <location>
        <begin position="114"/>
        <end position="158"/>
    </location>
</feature>
<evidence type="ECO:0000313" key="3">
    <source>
        <dbReference type="RefSeq" id="XP_013177560.1"/>
    </source>
</evidence>
<dbReference type="InterPro" id="IPR032013">
    <property type="entry name" value="DUF4795"/>
</dbReference>
<gene>
    <name evidence="3" type="primary">LOC106125018</name>
</gene>
<evidence type="ECO:0000259" key="2">
    <source>
        <dbReference type="Pfam" id="PF16043"/>
    </source>
</evidence>
<feature type="domain" description="DUF4795" evidence="2">
    <location>
        <begin position="549"/>
        <end position="744"/>
    </location>
</feature>
<dbReference type="Pfam" id="PF16043">
    <property type="entry name" value="DUF4795"/>
    <property type="match status" value="1"/>
</dbReference>
<feature type="region of interest" description="Disordered" evidence="1">
    <location>
        <begin position="71"/>
        <end position="202"/>
    </location>
</feature>
<dbReference type="RefSeq" id="XP_013177560.1">
    <property type="nucleotide sequence ID" value="XM_013322106.1"/>
</dbReference>
<evidence type="ECO:0000256" key="1">
    <source>
        <dbReference type="SAM" id="MobiDB-lite"/>
    </source>
</evidence>
<dbReference type="KEGG" id="pxu:106125018"/>
<dbReference type="PANTHER" id="PTHR47080:SF1">
    <property type="entry name" value="CHROMOSOME 16 OPEN READING FRAME 96"/>
    <property type="match status" value="1"/>
</dbReference>
<protein>
    <submittedName>
        <fullName evidence="3">Leucine-rich repeat-containing protein DDB_G0290503</fullName>
    </submittedName>
</protein>
<dbReference type="GeneID" id="106125018"/>
<feature type="compositionally biased region" description="Basic and acidic residues" evidence="1">
    <location>
        <begin position="168"/>
        <end position="196"/>
    </location>
</feature>
<sequence>MSNYSIMSVKDMIEMAFGDPRIDVVNFKLIQTILYLLARQLRLLGRRVEVNVEQPFTSPPRSNFIVTELKMQAAAPRKPKRAKLSETDSTDITAEKTPSHGKPLKSGGGAQDSTKSDPRSTAIDSKKGVTDSKKTVTEAPKRGADPRQDAVEPRRGVSDPRQGGTVAKSRETDARKTLVDPRRGVSDPRYDGRSQDDQSILGEIEEKRERVLRVIRQRADSREEAEKSPTPMASLDSIVIEMQYEKLLIVERTSSEETRIGTEDPRSTMKTRRLSVVTQDQFQALVEKVRELQNQFGGVPSARFPDNIELMQQLRRGASLTDAMAALQLSARLEAAEKTLGQMLSLITTIAGGTPGIDAAGIETLKRATIKTRETAYGEKKLTEQFRAKDRDTSPAMKPTTLQPTTLKTISEETKQPSTFTYTQSAAGQAESVLEEPVITFNDLNHALEKLQVEILNEVRALNNVNTESANNALRMTKKLDMKIEGLSQLAPKMNDLEKLVSNYAEQINALDTGLSAQMTDYHENLNQMQHDLEVALETMAEALANTGSDTEVVAELNTKLGFVQEDIDRAAVKQKELMEMQNALHIELRGLWQEIEVLREVKPDRDEVADALRDKAGLKALNGLVSQNHFDAVRGDFQKSVAAAYDKFNNQEIVWQKAIDDIFRELSEKADWVQLNSLSNDIDNKLKMLNSRAQLIMDILGEPVAAATTKKLFRDSACLSCSTPAHMETTETDTIPKLPEFPKPAQKALDTEQTSKPTEEHVCIPGRPIPHVIDPRSEFCKRYCGGGAIGRPIKKYDPIRFVSSTLKTTAIGTDGKTYKTEEPCQPCVPCNQPHSETIQPLEADQAPKFKEELVSDVTAPSDYFMQDASSLEQQPEPETGNSVSVTPTLPLDDD</sequence>
<feature type="region of interest" description="Disordered" evidence="1">
    <location>
        <begin position="848"/>
        <end position="895"/>
    </location>
</feature>
<dbReference type="PANTHER" id="PTHR47080">
    <property type="entry name" value="CHROMOSOME 16 OPEN READING FRAME 96"/>
    <property type="match status" value="1"/>
</dbReference>
<proteinExistence type="predicted"/>
<name>A0AAJ6ZQX6_PAPXU</name>
<dbReference type="AlphaFoldDB" id="A0AAJ6ZQX6"/>
<organism evidence="3">
    <name type="scientific">Papilio xuthus</name>
    <name type="common">Asian swallowtail butterfly</name>
    <dbReference type="NCBI Taxonomy" id="66420"/>
    <lineage>
        <taxon>Eukaryota</taxon>
        <taxon>Metazoa</taxon>
        <taxon>Ecdysozoa</taxon>
        <taxon>Arthropoda</taxon>
        <taxon>Hexapoda</taxon>
        <taxon>Insecta</taxon>
        <taxon>Pterygota</taxon>
        <taxon>Neoptera</taxon>
        <taxon>Endopterygota</taxon>
        <taxon>Lepidoptera</taxon>
        <taxon>Glossata</taxon>
        <taxon>Ditrysia</taxon>
        <taxon>Papilionoidea</taxon>
        <taxon>Papilionidae</taxon>
        <taxon>Papilioninae</taxon>
        <taxon>Papilio</taxon>
    </lineage>
</organism>